<name>A0A221W2P3_9PSEU</name>
<dbReference type="OrthoDB" id="3708854at2"/>
<dbReference type="AlphaFoldDB" id="A0A221W2P3"/>
<evidence type="ECO:0000313" key="1">
    <source>
        <dbReference type="EMBL" id="ASO20058.1"/>
    </source>
</evidence>
<keyword evidence="2" id="KW-1185">Reference proteome</keyword>
<evidence type="ECO:0000313" key="2">
    <source>
        <dbReference type="Proteomes" id="UP000204221"/>
    </source>
</evidence>
<dbReference type="RefSeq" id="WP_093941453.1">
    <property type="nucleotide sequence ID" value="NZ_CP022521.1"/>
</dbReference>
<dbReference type="EMBL" id="CP022521">
    <property type="protein sequence ID" value="ASO20058.1"/>
    <property type="molecule type" value="Genomic_DNA"/>
</dbReference>
<dbReference type="Proteomes" id="UP000204221">
    <property type="component" value="Chromosome"/>
</dbReference>
<proteinExistence type="predicted"/>
<sequence length="112" mass="11710">MNSVRRAFVSTVLAGALALGGGAMASAAPATAEGAPSASAVSVSTDVAVAQEWYYGSGFGFTESAALLQAQEQAYFQAWLHGGWERWQCSVTSSWVVPSGNTFNARVTLICW</sequence>
<organism evidence="1 2">
    <name type="scientific">Actinoalloteichus hoggarensis</name>
    <dbReference type="NCBI Taxonomy" id="1470176"/>
    <lineage>
        <taxon>Bacteria</taxon>
        <taxon>Bacillati</taxon>
        <taxon>Actinomycetota</taxon>
        <taxon>Actinomycetes</taxon>
        <taxon>Pseudonocardiales</taxon>
        <taxon>Pseudonocardiaceae</taxon>
        <taxon>Actinoalloteichus</taxon>
    </lineage>
</organism>
<accession>A0A221W2P3</accession>
<dbReference type="PROSITE" id="PS51318">
    <property type="entry name" value="TAT"/>
    <property type="match status" value="1"/>
</dbReference>
<protein>
    <submittedName>
        <fullName evidence="1">Uncharacterized protein</fullName>
    </submittedName>
</protein>
<reference evidence="1 2" key="1">
    <citation type="submission" date="2017-07" db="EMBL/GenBank/DDBJ databases">
        <title>Complete genome sequence of Actinoalloteichus hoggarensis DSM 45943, type strain of Actinoalloteichus hoggarensis.</title>
        <authorList>
            <person name="Ruckert C."/>
            <person name="Nouioui I."/>
            <person name="Willmese J."/>
            <person name="van Wezel G."/>
            <person name="Klenk H.-P."/>
            <person name="Kalinowski J."/>
            <person name="Zotchev S.B."/>
        </authorList>
    </citation>
    <scope>NUCLEOTIDE SEQUENCE [LARGE SCALE GENOMIC DNA]</scope>
    <source>
        <strain evidence="1 2">DSM 45943</strain>
    </source>
</reference>
<gene>
    <name evidence="1" type="ORF">AHOG_12075</name>
</gene>
<dbReference type="KEGG" id="ahg:AHOG_12075"/>
<dbReference type="InterPro" id="IPR006311">
    <property type="entry name" value="TAT_signal"/>
</dbReference>